<dbReference type="Pfam" id="PF12229">
    <property type="entry name" value="PG_binding_4"/>
    <property type="match status" value="1"/>
</dbReference>
<dbReference type="PANTHER" id="PTHR35788:SF1">
    <property type="entry name" value="EXPORTED PROTEIN"/>
    <property type="match status" value="1"/>
</dbReference>
<dbReference type="InterPro" id="IPR007391">
    <property type="entry name" value="Vancomycin_resist_VanW"/>
</dbReference>
<feature type="region of interest" description="Disordered" evidence="3">
    <location>
        <begin position="478"/>
        <end position="557"/>
    </location>
</feature>
<feature type="compositionally biased region" description="Basic and acidic residues" evidence="3">
    <location>
        <begin position="487"/>
        <end position="496"/>
    </location>
</feature>
<dbReference type="AlphaFoldDB" id="A0A7T5EJH7"/>
<proteinExistence type="predicted"/>
<feature type="domain" description="G5" evidence="5">
    <location>
        <begin position="382"/>
        <end position="453"/>
    </location>
</feature>
<evidence type="ECO:0000256" key="3">
    <source>
        <dbReference type="SAM" id="MobiDB-lite"/>
    </source>
</evidence>
<keyword evidence="9" id="KW-1185">Reference proteome</keyword>
<dbReference type="KEGG" id="bcop:JD108_17800"/>
<keyword evidence="4" id="KW-0812">Transmembrane</keyword>
<dbReference type="InterPro" id="IPR011098">
    <property type="entry name" value="G5_dom"/>
</dbReference>
<dbReference type="PANTHER" id="PTHR35788">
    <property type="entry name" value="EXPORTED PROTEIN-RELATED"/>
    <property type="match status" value="1"/>
</dbReference>
<keyword evidence="1" id="KW-0732">Signal</keyword>
<evidence type="ECO:0000313" key="9">
    <source>
        <dbReference type="Proteomes" id="UP000677234"/>
    </source>
</evidence>
<dbReference type="InterPro" id="IPR052913">
    <property type="entry name" value="Glycopeptide_resist_protein"/>
</dbReference>
<dbReference type="Pfam" id="PF04294">
    <property type="entry name" value="VanW"/>
    <property type="match status" value="1"/>
</dbReference>
<evidence type="ECO:0000259" key="5">
    <source>
        <dbReference type="SMART" id="SM01208"/>
    </source>
</evidence>
<dbReference type="EMBL" id="CP073708">
    <property type="protein sequence ID" value="QUO40801.1"/>
    <property type="molecule type" value="Genomic_DNA"/>
</dbReference>
<keyword evidence="2" id="KW-0175">Coiled coil</keyword>
<keyword evidence="4" id="KW-0472">Membrane</keyword>
<feature type="compositionally biased region" description="Gly residues" evidence="3">
    <location>
        <begin position="530"/>
        <end position="539"/>
    </location>
</feature>
<feature type="transmembrane region" description="Helical" evidence="4">
    <location>
        <begin position="12"/>
        <end position="35"/>
    </location>
</feature>
<dbReference type="InterPro" id="IPR022029">
    <property type="entry name" value="YoaR-like_PG-bd"/>
</dbReference>
<dbReference type="RefSeq" id="WP_198827320.1">
    <property type="nucleotide sequence ID" value="NZ_CP066308.1"/>
</dbReference>
<dbReference type="Proteomes" id="UP000595847">
    <property type="component" value="Chromosome"/>
</dbReference>
<gene>
    <name evidence="6" type="ORF">JD108_17800</name>
    <name evidence="7" type="ORF">KDJ56_17740</name>
</gene>
<sequence length="557" mass="60284">MLRIQSYQLYGGVFALLLVQTLVFGAVSLLASGLWEQSGSAAGGRLPAIQVAGLSLEGRTWAEARADVERKLDDLSRAPLLLTLDQRTYPLDKDKLGLRYELDQTMERVKERAERSAGIAGIVNRLTGDEGEARIPLSVVYDRHELKRQIADIAREVEQEARAATLRIEQERAVVVPERIGYQVDVEETIAAVETELETLRFSLQTPLMVKKEVPAIVSKDLEQSTELLSQWRAQLAASVPDRLENVKRAAELINGTILLPNQVLSFNELTGPYTAANGYRPSADKKQEAIPDGLGGSAVQVASALYETAVMSGLEIIERHSAKRPVDVQKLGMEAFVNGEEFDLRFANRLDRPVYIHAAVEQGSLRVALYGPASPAAEKPLLTTEISEYYTPDTIVRADPALPANAERIERVGEKGFRVKVYLYYPQADKKAPVADNVYLPIPHVIAVGPERAGAAARERRPVADWPTEAEEEWLATSGQYTPADRLPDNGKPPDIDPLPLQPAAPAVADSPAPASSAAAGSSSALGGTSAGSAGGSKGSVEKNNGMIILHDAPVR</sequence>
<evidence type="ECO:0000313" key="7">
    <source>
        <dbReference type="EMBL" id="QUO40801.1"/>
    </source>
</evidence>
<dbReference type="EMBL" id="CP066308">
    <property type="protein sequence ID" value="QQE73718.1"/>
    <property type="molecule type" value="Genomic_DNA"/>
</dbReference>
<evidence type="ECO:0000313" key="8">
    <source>
        <dbReference type="Proteomes" id="UP000595847"/>
    </source>
</evidence>
<evidence type="ECO:0000256" key="4">
    <source>
        <dbReference type="SAM" id="Phobius"/>
    </source>
</evidence>
<reference evidence="6 8" key="1">
    <citation type="submission" date="2020-12" db="EMBL/GenBank/DDBJ databases">
        <title>strain FJAT-54423T represents a novel species of the genus Brevibacillus.</title>
        <authorList>
            <person name="Tang R."/>
        </authorList>
    </citation>
    <scope>NUCLEOTIDE SEQUENCE [LARGE SCALE GENOMIC DNA]</scope>
    <source>
        <strain evidence="6 8">FJAT-54423</strain>
    </source>
</reference>
<organism evidence="6 8">
    <name type="scientific">Brevibacillus composti</name>
    <dbReference type="NCBI Taxonomy" id="2796470"/>
    <lineage>
        <taxon>Bacteria</taxon>
        <taxon>Bacillati</taxon>
        <taxon>Bacillota</taxon>
        <taxon>Bacilli</taxon>
        <taxon>Bacillales</taxon>
        <taxon>Paenibacillaceae</taxon>
        <taxon>Brevibacillus</taxon>
    </lineage>
</organism>
<feature type="compositionally biased region" description="Low complexity" evidence="3">
    <location>
        <begin position="505"/>
        <end position="529"/>
    </location>
</feature>
<keyword evidence="4" id="KW-1133">Transmembrane helix</keyword>
<accession>A0A7T5EJH7</accession>
<evidence type="ECO:0000256" key="2">
    <source>
        <dbReference type="SAM" id="Coils"/>
    </source>
</evidence>
<dbReference type="SMART" id="SM01208">
    <property type="entry name" value="G5"/>
    <property type="match status" value="1"/>
</dbReference>
<evidence type="ECO:0000256" key="1">
    <source>
        <dbReference type="ARBA" id="ARBA00022729"/>
    </source>
</evidence>
<evidence type="ECO:0000313" key="6">
    <source>
        <dbReference type="EMBL" id="QQE73718.1"/>
    </source>
</evidence>
<protein>
    <submittedName>
        <fullName evidence="6">VanW family protein</fullName>
    </submittedName>
</protein>
<feature type="coiled-coil region" evidence="2">
    <location>
        <begin position="143"/>
        <end position="174"/>
    </location>
</feature>
<dbReference type="Proteomes" id="UP000677234">
    <property type="component" value="Chromosome"/>
</dbReference>
<name>A0A7T5EJH7_9BACL</name>
<reference evidence="7" key="2">
    <citation type="submission" date="2021-04" db="EMBL/GenBank/DDBJ databases">
        <title>Brevibacillus composti FJAT-54423, complete genome.</title>
        <authorList>
            <person name="Tang R."/>
        </authorList>
    </citation>
    <scope>NUCLEOTIDE SEQUENCE</scope>
    <source>
        <strain evidence="7">FJAT-54424</strain>
    </source>
</reference>